<dbReference type="RefSeq" id="WP_008275056.1">
    <property type="nucleotide sequence ID" value="NZ_AAXW01000010.1"/>
</dbReference>
<dbReference type="Proteomes" id="UP000003781">
    <property type="component" value="Unassembled WGS sequence"/>
</dbReference>
<evidence type="ECO:0000313" key="2">
    <source>
        <dbReference type="Proteomes" id="UP000003781"/>
    </source>
</evidence>
<dbReference type="PROSITE" id="PS51257">
    <property type="entry name" value="PROKAR_LIPOPROTEIN"/>
    <property type="match status" value="1"/>
</dbReference>
<dbReference type="EMBL" id="AAXW01000010">
    <property type="protein sequence ID" value="EAZ91984.1"/>
    <property type="molecule type" value="Genomic_DNA"/>
</dbReference>
<accession>A3INT6</accession>
<keyword evidence="2" id="KW-1185">Reference proteome</keyword>
<gene>
    <name evidence="1" type="ORF">CY0110_29954</name>
</gene>
<dbReference type="OrthoDB" id="451225at2"/>
<sequence>MSLKSIIIFLSLTCLFIGCTNPKQGINQAENNCPSSPGSPPKFKVKNEGDFFEKLKTLNIEVSKNIITFQTQDYDFVFCNSDNTFITKRGTYQPEEKPAKNYEEAIEELNNPSYKIINWQDKTYQYRVILDPNPFPDFEVESEKVILELITPEAEKPQKHILYTLEQVKKQQAGIQLGVPEVTASVINNNQFYWSVSSEQGEGNGGIATIVNYDPQENSINLIQPSQIAQQQINDLKISNNTDTTFWLATQISGEGNPYLPGMGLISYNTKSKSLKSYHARNSKLVGMIPYKLTIEEDKIWVATGNGICQIKWQEIDQENSWKCWEFKLQAEIPSGGLEVYQSLLSSTSSTTINTDENNKIIEVLWWSPQDYEADKGRYEVVYNTPFSVTLDDKGAMNWKEIYDKEYKVHSWEAMVYWPGKDWLWNGNRFIRPFDGVSLNYFGGGPGGISSWKNPEKQRPEIYAIRGDLDLINLTKNSTNVKYYSGWVEDSLLDPYLTIVPTEKLTNIKPNPLKKFPKD</sequence>
<evidence type="ECO:0008006" key="3">
    <source>
        <dbReference type="Google" id="ProtNLM"/>
    </source>
</evidence>
<dbReference type="AlphaFoldDB" id="A3INT6"/>
<dbReference type="eggNOG" id="ENOG502ZAIW">
    <property type="taxonomic scope" value="Bacteria"/>
</dbReference>
<reference evidence="1 2" key="1">
    <citation type="submission" date="2007-03" db="EMBL/GenBank/DDBJ databases">
        <authorList>
            <person name="Stal L."/>
            <person name="Ferriera S."/>
            <person name="Johnson J."/>
            <person name="Kravitz S."/>
            <person name="Beeson K."/>
            <person name="Sutton G."/>
            <person name="Rogers Y.-H."/>
            <person name="Friedman R."/>
            <person name="Frazier M."/>
            <person name="Venter J.C."/>
        </authorList>
    </citation>
    <scope>NUCLEOTIDE SEQUENCE [LARGE SCALE GENOMIC DNA]</scope>
    <source>
        <strain evidence="1 2">CCY0110</strain>
    </source>
</reference>
<evidence type="ECO:0000313" key="1">
    <source>
        <dbReference type="EMBL" id="EAZ91984.1"/>
    </source>
</evidence>
<proteinExistence type="predicted"/>
<comment type="caution">
    <text evidence="1">The sequence shown here is derived from an EMBL/GenBank/DDBJ whole genome shotgun (WGS) entry which is preliminary data.</text>
</comment>
<name>A3INT6_9CHRO</name>
<protein>
    <recommendedName>
        <fullName evidence="3">Lipoprotein</fullName>
    </recommendedName>
</protein>
<organism evidence="1 2">
    <name type="scientific">Crocosphaera chwakensis CCY0110</name>
    <dbReference type="NCBI Taxonomy" id="391612"/>
    <lineage>
        <taxon>Bacteria</taxon>
        <taxon>Bacillati</taxon>
        <taxon>Cyanobacteriota</taxon>
        <taxon>Cyanophyceae</taxon>
        <taxon>Oscillatoriophycideae</taxon>
        <taxon>Chroococcales</taxon>
        <taxon>Aphanothecaceae</taxon>
        <taxon>Crocosphaera</taxon>
        <taxon>Crocosphaera chwakensis</taxon>
    </lineage>
</organism>